<evidence type="ECO:0000256" key="1">
    <source>
        <dbReference type="SAM" id="MobiDB-lite"/>
    </source>
</evidence>
<accession>A0A381TPA4</accession>
<dbReference type="AlphaFoldDB" id="A0A381TPA4"/>
<name>A0A381TPA4_9ZZZZ</name>
<evidence type="ECO:0000313" key="2">
    <source>
        <dbReference type="EMBL" id="SVA17885.1"/>
    </source>
</evidence>
<feature type="region of interest" description="Disordered" evidence="1">
    <location>
        <begin position="25"/>
        <end position="44"/>
    </location>
</feature>
<gene>
    <name evidence="2" type="ORF">METZ01_LOCUS70739</name>
</gene>
<proteinExistence type="predicted"/>
<sequence length="64" mass="6936">MDTVLPNLTSLEHKIKDAVDELQRLKKTSGGSSNGGGVSSKEKKAIRDQIQKIINLIEETEGAD</sequence>
<protein>
    <submittedName>
        <fullName evidence="2">Uncharacterized protein</fullName>
    </submittedName>
</protein>
<organism evidence="2">
    <name type="scientific">marine metagenome</name>
    <dbReference type="NCBI Taxonomy" id="408172"/>
    <lineage>
        <taxon>unclassified sequences</taxon>
        <taxon>metagenomes</taxon>
        <taxon>ecological metagenomes</taxon>
    </lineage>
</organism>
<reference evidence="2" key="1">
    <citation type="submission" date="2018-05" db="EMBL/GenBank/DDBJ databases">
        <authorList>
            <person name="Lanie J.A."/>
            <person name="Ng W.-L."/>
            <person name="Kazmierczak K.M."/>
            <person name="Andrzejewski T.M."/>
            <person name="Davidsen T.M."/>
            <person name="Wayne K.J."/>
            <person name="Tettelin H."/>
            <person name="Glass J.I."/>
            <person name="Rusch D."/>
            <person name="Podicherti R."/>
            <person name="Tsui H.-C.T."/>
            <person name="Winkler M.E."/>
        </authorList>
    </citation>
    <scope>NUCLEOTIDE SEQUENCE</scope>
</reference>
<dbReference type="EMBL" id="UINC01004930">
    <property type="protein sequence ID" value="SVA17885.1"/>
    <property type="molecule type" value="Genomic_DNA"/>
</dbReference>